<evidence type="ECO:0000256" key="5">
    <source>
        <dbReference type="SAM" id="Phobius"/>
    </source>
</evidence>
<dbReference type="Pfam" id="PF00335">
    <property type="entry name" value="Tetraspanin"/>
    <property type="match status" value="1"/>
</dbReference>
<dbReference type="AlphaFoldDB" id="A0A9J6G709"/>
<evidence type="ECO:0000256" key="4">
    <source>
        <dbReference type="ARBA" id="ARBA00023136"/>
    </source>
</evidence>
<evidence type="ECO:0000256" key="1">
    <source>
        <dbReference type="ARBA" id="ARBA00004141"/>
    </source>
</evidence>
<gene>
    <name evidence="7" type="ORF">HPB48_009051</name>
</gene>
<evidence type="ECO:0000256" key="2">
    <source>
        <dbReference type="ARBA" id="ARBA00022692"/>
    </source>
</evidence>
<feature type="transmembrane region" description="Helical" evidence="5">
    <location>
        <begin position="219"/>
        <end position="239"/>
    </location>
</feature>
<dbReference type="EMBL" id="JABSTR010000005">
    <property type="protein sequence ID" value="KAH9371061.1"/>
    <property type="molecule type" value="Genomic_DNA"/>
</dbReference>
<sequence>MGNILLVILLSSSTSGHGCKLIRSFYDVVWDGTKITTSFYPQILALVDRADTVSFRDRSFLVNMMVNLEVPIIIFFGSLLIISFIGFMGALRENLCMLSWYNCILNGLGTLTLVLLFLCATIAFVSRNKSFQCCGVTEEHYRSWRHNIYFACNGTNPSKERCSVPPSCCKPSENPDLETRLQGRFCGRGVLRLTEQEAWNRIYTRSCVDATVAHISSNVFIIAVVLVGVLVMFAGLRWLTIKVSEQIEELTEMYDKYYEQKEVLKAEELMQNQKPPEPVKLEQLP</sequence>
<feature type="signal peptide" evidence="6">
    <location>
        <begin position="1"/>
        <end position="18"/>
    </location>
</feature>
<protein>
    <recommendedName>
        <fullName evidence="9">Tetraspanin</fullName>
    </recommendedName>
</protein>
<comment type="subcellular location">
    <subcellularLocation>
        <location evidence="1">Membrane</location>
        <topology evidence="1">Multi-pass membrane protein</topology>
    </subcellularLocation>
</comment>
<dbReference type="Proteomes" id="UP000821853">
    <property type="component" value="Chromosome 3"/>
</dbReference>
<dbReference type="InterPro" id="IPR018499">
    <property type="entry name" value="Tetraspanin/Peripherin"/>
</dbReference>
<accession>A0A9J6G709</accession>
<evidence type="ECO:0000313" key="7">
    <source>
        <dbReference type="EMBL" id="KAH9371061.1"/>
    </source>
</evidence>
<name>A0A9J6G709_HAELO</name>
<dbReference type="OrthoDB" id="2014092at2759"/>
<evidence type="ECO:0000256" key="3">
    <source>
        <dbReference type="ARBA" id="ARBA00022989"/>
    </source>
</evidence>
<comment type="caution">
    <text evidence="7">The sequence shown here is derived from an EMBL/GenBank/DDBJ whole genome shotgun (WGS) entry which is preliminary data.</text>
</comment>
<evidence type="ECO:0000313" key="8">
    <source>
        <dbReference type="Proteomes" id="UP000821853"/>
    </source>
</evidence>
<dbReference type="OMA" id="ISAWIRV"/>
<keyword evidence="3 5" id="KW-1133">Transmembrane helix</keyword>
<feature type="transmembrane region" description="Helical" evidence="5">
    <location>
        <begin position="103"/>
        <end position="125"/>
    </location>
</feature>
<keyword evidence="4 5" id="KW-0472">Membrane</keyword>
<evidence type="ECO:0008006" key="9">
    <source>
        <dbReference type="Google" id="ProtNLM"/>
    </source>
</evidence>
<proteinExistence type="predicted"/>
<evidence type="ECO:0000256" key="6">
    <source>
        <dbReference type="SAM" id="SignalP"/>
    </source>
</evidence>
<dbReference type="VEuPathDB" id="VectorBase:HLOH_044073"/>
<feature type="chain" id="PRO_5039940460" description="Tetraspanin" evidence="6">
    <location>
        <begin position="19"/>
        <end position="285"/>
    </location>
</feature>
<keyword evidence="6" id="KW-0732">Signal</keyword>
<keyword evidence="8" id="KW-1185">Reference proteome</keyword>
<keyword evidence="2 5" id="KW-0812">Transmembrane</keyword>
<feature type="transmembrane region" description="Helical" evidence="5">
    <location>
        <begin position="70"/>
        <end position="91"/>
    </location>
</feature>
<dbReference type="GO" id="GO:0016020">
    <property type="term" value="C:membrane"/>
    <property type="evidence" value="ECO:0007669"/>
    <property type="project" value="UniProtKB-SubCell"/>
</dbReference>
<organism evidence="7 8">
    <name type="scientific">Haemaphysalis longicornis</name>
    <name type="common">Bush tick</name>
    <dbReference type="NCBI Taxonomy" id="44386"/>
    <lineage>
        <taxon>Eukaryota</taxon>
        <taxon>Metazoa</taxon>
        <taxon>Ecdysozoa</taxon>
        <taxon>Arthropoda</taxon>
        <taxon>Chelicerata</taxon>
        <taxon>Arachnida</taxon>
        <taxon>Acari</taxon>
        <taxon>Parasitiformes</taxon>
        <taxon>Ixodida</taxon>
        <taxon>Ixodoidea</taxon>
        <taxon>Ixodidae</taxon>
        <taxon>Haemaphysalinae</taxon>
        <taxon>Haemaphysalis</taxon>
    </lineage>
</organism>
<reference evidence="7 8" key="1">
    <citation type="journal article" date="2020" name="Cell">
        <title>Large-Scale Comparative Analyses of Tick Genomes Elucidate Their Genetic Diversity and Vector Capacities.</title>
        <authorList>
            <consortium name="Tick Genome and Microbiome Consortium (TIGMIC)"/>
            <person name="Jia N."/>
            <person name="Wang J."/>
            <person name="Shi W."/>
            <person name="Du L."/>
            <person name="Sun Y."/>
            <person name="Zhan W."/>
            <person name="Jiang J.F."/>
            <person name="Wang Q."/>
            <person name="Zhang B."/>
            <person name="Ji P."/>
            <person name="Bell-Sakyi L."/>
            <person name="Cui X.M."/>
            <person name="Yuan T.T."/>
            <person name="Jiang B.G."/>
            <person name="Yang W.F."/>
            <person name="Lam T.T."/>
            <person name="Chang Q.C."/>
            <person name="Ding S.J."/>
            <person name="Wang X.J."/>
            <person name="Zhu J.G."/>
            <person name="Ruan X.D."/>
            <person name="Zhao L."/>
            <person name="Wei J.T."/>
            <person name="Ye R.Z."/>
            <person name="Que T.C."/>
            <person name="Du C.H."/>
            <person name="Zhou Y.H."/>
            <person name="Cheng J.X."/>
            <person name="Dai P.F."/>
            <person name="Guo W.B."/>
            <person name="Han X.H."/>
            <person name="Huang E.J."/>
            <person name="Li L.F."/>
            <person name="Wei W."/>
            <person name="Gao Y.C."/>
            <person name="Liu J.Z."/>
            <person name="Shao H.Z."/>
            <person name="Wang X."/>
            <person name="Wang C.C."/>
            <person name="Yang T.C."/>
            <person name="Huo Q.B."/>
            <person name="Li W."/>
            <person name="Chen H.Y."/>
            <person name="Chen S.E."/>
            <person name="Zhou L.G."/>
            <person name="Ni X.B."/>
            <person name="Tian J.H."/>
            <person name="Sheng Y."/>
            <person name="Liu T."/>
            <person name="Pan Y.S."/>
            <person name="Xia L.Y."/>
            <person name="Li J."/>
            <person name="Zhao F."/>
            <person name="Cao W.C."/>
        </authorList>
    </citation>
    <scope>NUCLEOTIDE SEQUENCE [LARGE SCALE GENOMIC DNA]</scope>
    <source>
        <strain evidence="7">HaeL-2018</strain>
    </source>
</reference>